<comment type="subcellular location">
    <subcellularLocation>
        <location evidence="6">Cytoplasm</location>
    </subcellularLocation>
</comment>
<reference evidence="8 10" key="2">
    <citation type="submission" date="2020-02" db="EMBL/GenBank/DDBJ databases">
        <title>Genome sequence of Parvularcula flava strain NH6-79.</title>
        <authorList>
            <person name="Abdul Karim M.H."/>
            <person name="Lam M.Q."/>
            <person name="Chen S.J."/>
            <person name="Yahya A."/>
            <person name="Shahir S."/>
            <person name="Shamsir M.S."/>
            <person name="Chong C.S."/>
        </authorList>
    </citation>
    <scope>NUCLEOTIDE SEQUENCE [LARGE SCALE GENOMIC DNA]</scope>
    <source>
        <strain evidence="8 10">NH6-79</strain>
    </source>
</reference>
<keyword evidence="4 6" id="KW-0808">Transferase</keyword>
<evidence type="ECO:0000256" key="2">
    <source>
        <dbReference type="ARBA" id="ARBA00022552"/>
    </source>
</evidence>
<feature type="binding site" evidence="6">
    <location>
        <begin position="129"/>
        <end position="130"/>
    </location>
    <ligand>
        <name>S-adenosyl-L-methionine</name>
        <dbReference type="ChEBI" id="CHEBI:59789"/>
    </ligand>
</feature>
<comment type="caution">
    <text evidence="7">The sequence shown here is derived from an EMBL/GenBank/DDBJ whole genome shotgun (WGS) entry which is preliminary data.</text>
</comment>
<evidence type="ECO:0000313" key="10">
    <source>
        <dbReference type="Proteomes" id="UP000818603"/>
    </source>
</evidence>
<dbReference type="Gene3D" id="3.40.50.150">
    <property type="entry name" value="Vaccinia Virus protein VP39"/>
    <property type="match status" value="1"/>
</dbReference>
<comment type="catalytic activity">
    <reaction evidence="6">
        <text>guanosine(527) in 16S rRNA + S-adenosyl-L-methionine = N(7)-methylguanosine(527) in 16S rRNA + S-adenosyl-L-homocysteine</text>
        <dbReference type="Rhea" id="RHEA:42732"/>
        <dbReference type="Rhea" id="RHEA-COMP:10209"/>
        <dbReference type="Rhea" id="RHEA-COMP:10210"/>
        <dbReference type="ChEBI" id="CHEBI:57856"/>
        <dbReference type="ChEBI" id="CHEBI:59789"/>
        <dbReference type="ChEBI" id="CHEBI:74269"/>
        <dbReference type="ChEBI" id="CHEBI:74480"/>
        <dbReference type="EC" id="2.1.1.170"/>
    </reaction>
</comment>
<comment type="function">
    <text evidence="6">Specifically methylates the N7 position of guanine in position 527 of 16S rRNA.</text>
</comment>
<organism evidence="7 9">
    <name type="scientific">Aquisalinus luteolus</name>
    <dbReference type="NCBI Taxonomy" id="1566827"/>
    <lineage>
        <taxon>Bacteria</taxon>
        <taxon>Pseudomonadati</taxon>
        <taxon>Pseudomonadota</taxon>
        <taxon>Alphaproteobacteria</taxon>
        <taxon>Parvularculales</taxon>
        <taxon>Parvularculaceae</taxon>
        <taxon>Aquisalinus</taxon>
    </lineage>
</organism>
<proteinExistence type="inferred from homology"/>
<feature type="binding site" evidence="6">
    <location>
        <position position="76"/>
    </location>
    <ligand>
        <name>S-adenosyl-L-methionine</name>
        <dbReference type="ChEBI" id="CHEBI:59789"/>
    </ligand>
</feature>
<feature type="binding site" evidence="6">
    <location>
        <position position="144"/>
    </location>
    <ligand>
        <name>S-adenosyl-L-methionine</name>
        <dbReference type="ChEBI" id="CHEBI:59789"/>
    </ligand>
</feature>
<name>A0A8J3A714_9PROT</name>
<dbReference type="NCBIfam" id="TIGR00138">
    <property type="entry name" value="rsmG_gidB"/>
    <property type="match status" value="1"/>
</dbReference>
<keyword evidence="2 6" id="KW-0698">rRNA processing</keyword>
<comment type="similarity">
    <text evidence="6">Belongs to the methyltransferase superfamily. RNA methyltransferase RsmG family.</text>
</comment>
<dbReference type="EMBL" id="VCJR02000002">
    <property type="protein sequence ID" value="NHK28119.1"/>
    <property type="molecule type" value="Genomic_DNA"/>
</dbReference>
<gene>
    <name evidence="6 7" type="primary">rsmG</name>
    <name evidence="8" type="ORF">FF098_009410</name>
    <name evidence="7" type="ORF">GCM10011355_18950</name>
</gene>
<evidence type="ECO:0000256" key="6">
    <source>
        <dbReference type="HAMAP-Rule" id="MF_00074"/>
    </source>
</evidence>
<dbReference type="Proteomes" id="UP000621856">
    <property type="component" value="Unassembled WGS sequence"/>
</dbReference>
<dbReference type="EMBL" id="BMGZ01000002">
    <property type="protein sequence ID" value="GGH97520.1"/>
    <property type="molecule type" value="Genomic_DNA"/>
</dbReference>
<keyword evidence="5 6" id="KW-0949">S-adenosyl-L-methionine</keyword>
<dbReference type="GO" id="GO:0005829">
    <property type="term" value="C:cytosol"/>
    <property type="evidence" value="ECO:0007669"/>
    <property type="project" value="TreeGrafter"/>
</dbReference>
<comment type="caution">
    <text evidence="6">Lacks conserved residue(s) required for the propagation of feature annotation.</text>
</comment>
<protein>
    <recommendedName>
        <fullName evidence="6">Ribosomal RNA small subunit methyltransferase G</fullName>
        <ecNumber evidence="6">2.1.1.170</ecNumber>
    </recommendedName>
    <alternativeName>
        <fullName evidence="6">16S rRNA 7-methylguanosine methyltransferase</fullName>
        <shortName evidence="6">16S rRNA m7G methyltransferase</shortName>
    </alternativeName>
</protein>
<evidence type="ECO:0000256" key="4">
    <source>
        <dbReference type="ARBA" id="ARBA00022679"/>
    </source>
</evidence>
<reference evidence="7" key="1">
    <citation type="journal article" date="2014" name="Int. J. Syst. Evol. Microbiol.">
        <title>Complete genome sequence of Corynebacterium casei LMG S-19264T (=DSM 44701T), isolated from a smear-ripened cheese.</title>
        <authorList>
            <consortium name="US DOE Joint Genome Institute (JGI-PGF)"/>
            <person name="Walter F."/>
            <person name="Albersmeier A."/>
            <person name="Kalinowski J."/>
            <person name="Ruckert C."/>
        </authorList>
    </citation>
    <scope>NUCLEOTIDE SEQUENCE</scope>
    <source>
        <strain evidence="7">CGMCC 1.14984</strain>
    </source>
</reference>
<dbReference type="SUPFAM" id="SSF53335">
    <property type="entry name" value="S-adenosyl-L-methionine-dependent methyltransferases"/>
    <property type="match status" value="1"/>
</dbReference>
<dbReference type="HAMAP" id="MF_00074">
    <property type="entry name" value="16SrRNA_methyltr_G"/>
    <property type="match status" value="1"/>
</dbReference>
<dbReference type="Proteomes" id="UP000818603">
    <property type="component" value="Unassembled WGS sequence"/>
</dbReference>
<keyword evidence="1 6" id="KW-0963">Cytoplasm</keyword>
<dbReference type="RefSeq" id="WP_155139854.1">
    <property type="nucleotide sequence ID" value="NZ_BMGZ01000002.1"/>
</dbReference>
<dbReference type="AlphaFoldDB" id="A0A8J3A714"/>
<evidence type="ECO:0000313" key="9">
    <source>
        <dbReference type="Proteomes" id="UP000621856"/>
    </source>
</evidence>
<dbReference type="InterPro" id="IPR003682">
    <property type="entry name" value="rRNA_ssu_MeTfrase_G"/>
</dbReference>
<dbReference type="EC" id="2.1.1.170" evidence="6"/>
<feature type="binding site" evidence="6">
    <location>
        <position position="81"/>
    </location>
    <ligand>
        <name>S-adenosyl-L-methionine</name>
        <dbReference type="ChEBI" id="CHEBI:59789"/>
    </ligand>
</feature>
<evidence type="ECO:0000256" key="5">
    <source>
        <dbReference type="ARBA" id="ARBA00022691"/>
    </source>
</evidence>
<evidence type="ECO:0000256" key="3">
    <source>
        <dbReference type="ARBA" id="ARBA00022603"/>
    </source>
</evidence>
<dbReference type="InterPro" id="IPR029063">
    <property type="entry name" value="SAM-dependent_MTases_sf"/>
</dbReference>
<reference evidence="7" key="3">
    <citation type="submission" date="2020-09" db="EMBL/GenBank/DDBJ databases">
        <authorList>
            <person name="Sun Q."/>
            <person name="Zhou Y."/>
        </authorList>
    </citation>
    <scope>NUCLEOTIDE SEQUENCE</scope>
    <source>
        <strain evidence="7">CGMCC 1.14984</strain>
    </source>
</reference>
<evidence type="ECO:0000313" key="8">
    <source>
        <dbReference type="EMBL" id="NHK28119.1"/>
    </source>
</evidence>
<keyword evidence="10" id="KW-1185">Reference proteome</keyword>
<evidence type="ECO:0000313" key="7">
    <source>
        <dbReference type="EMBL" id="GGH97520.1"/>
    </source>
</evidence>
<dbReference type="PANTHER" id="PTHR31760">
    <property type="entry name" value="S-ADENOSYL-L-METHIONINE-DEPENDENT METHYLTRANSFERASES SUPERFAMILY PROTEIN"/>
    <property type="match status" value="1"/>
</dbReference>
<evidence type="ECO:0000256" key="1">
    <source>
        <dbReference type="ARBA" id="ARBA00022490"/>
    </source>
</evidence>
<dbReference type="CDD" id="cd02440">
    <property type="entry name" value="AdoMet_MTases"/>
    <property type="match status" value="1"/>
</dbReference>
<keyword evidence="3 6" id="KW-0489">Methyltransferase</keyword>
<dbReference type="GO" id="GO:0070043">
    <property type="term" value="F:rRNA (guanine-N7-)-methyltransferase activity"/>
    <property type="evidence" value="ECO:0007669"/>
    <property type="project" value="UniProtKB-UniRule"/>
</dbReference>
<dbReference type="Pfam" id="PF02527">
    <property type="entry name" value="GidB"/>
    <property type="match status" value="1"/>
</dbReference>
<sequence>MAETPTSLDEFVAAFPVSRETQDRIAAFDALFLEWTARLNLVAKSSIQDRWTRHYLDSSQLLPLLPKEAKRIVDLGSGGGFPALFLALIDDDPKRHYFLVESIAKKCAFLREVAIRLELSNVTIVNDRIENRPDLRPADVVTARALADLSKLLAYTLPISSVRTMCIFMKGEKAQEELTAASRQWTMDVTHHPSRTHEAATILEIRNFARAR</sequence>
<dbReference type="PANTHER" id="PTHR31760:SF0">
    <property type="entry name" value="S-ADENOSYL-L-METHIONINE-DEPENDENT METHYLTRANSFERASES SUPERFAMILY PROTEIN"/>
    <property type="match status" value="1"/>
</dbReference>
<dbReference type="PIRSF" id="PIRSF003078">
    <property type="entry name" value="GidB"/>
    <property type="match status" value="1"/>
</dbReference>
<accession>A0A8J3A714</accession>